<gene>
    <name evidence="3" type="ORF">OTI717_LOCUS21835</name>
    <name evidence="2" type="ORF">RFH988_LOCUS1175</name>
</gene>
<evidence type="ECO:0000313" key="2">
    <source>
        <dbReference type="EMBL" id="CAF0748839.1"/>
    </source>
</evidence>
<feature type="transmembrane region" description="Helical" evidence="1">
    <location>
        <begin position="83"/>
        <end position="103"/>
    </location>
</feature>
<evidence type="ECO:0000313" key="4">
    <source>
        <dbReference type="Proteomes" id="UP000663882"/>
    </source>
</evidence>
<organism evidence="2 4">
    <name type="scientific">Rotaria sordida</name>
    <dbReference type="NCBI Taxonomy" id="392033"/>
    <lineage>
        <taxon>Eukaryota</taxon>
        <taxon>Metazoa</taxon>
        <taxon>Spiralia</taxon>
        <taxon>Gnathifera</taxon>
        <taxon>Rotifera</taxon>
        <taxon>Eurotatoria</taxon>
        <taxon>Bdelloidea</taxon>
        <taxon>Philodinida</taxon>
        <taxon>Philodinidae</taxon>
        <taxon>Rotaria</taxon>
    </lineage>
</organism>
<name>A0A813PBT1_9BILA</name>
<feature type="transmembrane region" description="Helical" evidence="1">
    <location>
        <begin position="115"/>
        <end position="143"/>
    </location>
</feature>
<reference evidence="2" key="1">
    <citation type="submission" date="2021-02" db="EMBL/GenBank/DDBJ databases">
        <authorList>
            <person name="Nowell W R."/>
        </authorList>
    </citation>
    <scope>NUCLEOTIDE SEQUENCE</scope>
</reference>
<dbReference type="Proteomes" id="UP000663882">
    <property type="component" value="Unassembled WGS sequence"/>
</dbReference>
<evidence type="ECO:0000256" key="1">
    <source>
        <dbReference type="SAM" id="Phobius"/>
    </source>
</evidence>
<keyword evidence="1" id="KW-0472">Membrane</keyword>
<dbReference type="AlphaFoldDB" id="A0A813PBT1"/>
<proteinExistence type="predicted"/>
<sequence length="209" mass="23508">MMTYNNQNYPFFRVPGIILSCLVLLFTTALLSTELGRLYSGSNNRGRNDSNEAFQYSIFSDTIVGFNGNIINSKLENRWVWPWSTATLLFSFIFFTTGIVGIISSQRQNYSSILTFFICSLFSICLLIFLIATYSTIIVGWKSIYETNEEDSIPSFVRIDKNLSIVCLAISCGLFIILLISLILAGRIINACTRKGIPRVINAYEHVSG</sequence>
<accession>A0A813PBT1</accession>
<dbReference type="EMBL" id="CAJOAX010003611">
    <property type="protein sequence ID" value="CAF3863682.1"/>
    <property type="molecule type" value="Genomic_DNA"/>
</dbReference>
<keyword evidence="1" id="KW-0812">Transmembrane</keyword>
<protein>
    <submittedName>
        <fullName evidence="2">Uncharacterized protein</fullName>
    </submittedName>
</protein>
<feature type="transmembrane region" description="Helical" evidence="1">
    <location>
        <begin position="12"/>
        <end position="32"/>
    </location>
</feature>
<dbReference type="Proteomes" id="UP000663823">
    <property type="component" value="Unassembled WGS sequence"/>
</dbReference>
<dbReference type="OrthoDB" id="10038300at2759"/>
<feature type="transmembrane region" description="Helical" evidence="1">
    <location>
        <begin position="163"/>
        <end position="185"/>
    </location>
</feature>
<comment type="caution">
    <text evidence="2">The sequence shown here is derived from an EMBL/GenBank/DDBJ whole genome shotgun (WGS) entry which is preliminary data.</text>
</comment>
<dbReference type="EMBL" id="CAJNOO010000022">
    <property type="protein sequence ID" value="CAF0748839.1"/>
    <property type="molecule type" value="Genomic_DNA"/>
</dbReference>
<keyword evidence="1" id="KW-1133">Transmembrane helix</keyword>
<evidence type="ECO:0000313" key="3">
    <source>
        <dbReference type="EMBL" id="CAF3863682.1"/>
    </source>
</evidence>